<keyword evidence="4" id="KW-0500">Molybdenum</keyword>
<dbReference type="InterPro" id="IPR038987">
    <property type="entry name" value="MoeA-like"/>
</dbReference>
<comment type="pathway">
    <text evidence="4">Cofactor biosynthesis; molybdopterin biosynthesis.</text>
</comment>
<comment type="catalytic activity">
    <reaction evidence="3">
        <text>adenylyl-molybdopterin + molybdate = Mo-molybdopterin + AMP + H(+)</text>
        <dbReference type="Rhea" id="RHEA:35047"/>
        <dbReference type="ChEBI" id="CHEBI:15378"/>
        <dbReference type="ChEBI" id="CHEBI:36264"/>
        <dbReference type="ChEBI" id="CHEBI:62727"/>
        <dbReference type="ChEBI" id="CHEBI:71302"/>
        <dbReference type="ChEBI" id="CHEBI:456215"/>
        <dbReference type="EC" id="2.10.1.1"/>
    </reaction>
</comment>
<protein>
    <recommendedName>
        <fullName evidence="4">Molybdopterin molybdenumtransferase</fullName>
        <ecNumber evidence="4">2.10.1.1</ecNumber>
    </recommendedName>
</protein>
<dbReference type="InterPro" id="IPR005110">
    <property type="entry name" value="MoeA_linker/N"/>
</dbReference>
<dbReference type="Gene3D" id="3.90.105.10">
    <property type="entry name" value="Molybdopterin biosynthesis moea protein, domain 2"/>
    <property type="match status" value="1"/>
</dbReference>
<dbReference type="RefSeq" id="WP_241291873.1">
    <property type="nucleotide sequence ID" value="NZ_JAKZGR010000002.1"/>
</dbReference>
<organism evidence="6 7">
    <name type="scientific">Belliella kenyensis</name>
    <dbReference type="NCBI Taxonomy" id="1472724"/>
    <lineage>
        <taxon>Bacteria</taxon>
        <taxon>Pseudomonadati</taxon>
        <taxon>Bacteroidota</taxon>
        <taxon>Cytophagia</taxon>
        <taxon>Cytophagales</taxon>
        <taxon>Cyclobacteriaceae</taxon>
        <taxon>Belliella</taxon>
    </lineage>
</organism>
<dbReference type="Proteomes" id="UP001595766">
    <property type="component" value="Unassembled WGS sequence"/>
</dbReference>
<dbReference type="Gene3D" id="2.170.190.11">
    <property type="entry name" value="Molybdopterin biosynthesis moea protein, domain 3"/>
    <property type="match status" value="1"/>
</dbReference>
<accession>A0ABV8EPQ0</accession>
<keyword evidence="4" id="KW-0808">Transferase</keyword>
<dbReference type="EMBL" id="JBHSAV010000053">
    <property type="protein sequence ID" value="MFC3977230.1"/>
    <property type="molecule type" value="Genomic_DNA"/>
</dbReference>
<dbReference type="InterPro" id="IPR036135">
    <property type="entry name" value="MoeA_linker/N_sf"/>
</dbReference>
<comment type="function">
    <text evidence="1 4">Catalyzes the insertion of molybdate into adenylated molybdopterin with the concomitant release of AMP.</text>
</comment>
<dbReference type="PANTHER" id="PTHR10192:SF5">
    <property type="entry name" value="GEPHYRIN"/>
    <property type="match status" value="1"/>
</dbReference>
<evidence type="ECO:0000259" key="5">
    <source>
        <dbReference type="SMART" id="SM00852"/>
    </source>
</evidence>
<comment type="similarity">
    <text evidence="2 4">Belongs to the MoeA family.</text>
</comment>
<dbReference type="Gene3D" id="2.40.340.10">
    <property type="entry name" value="MoeA, C-terminal, domain IV"/>
    <property type="match status" value="1"/>
</dbReference>
<dbReference type="CDD" id="cd00887">
    <property type="entry name" value="MoeA"/>
    <property type="match status" value="1"/>
</dbReference>
<dbReference type="SUPFAM" id="SSF63882">
    <property type="entry name" value="MoeA N-terminal region -like"/>
    <property type="match status" value="1"/>
</dbReference>
<keyword evidence="4" id="KW-0479">Metal-binding</keyword>
<dbReference type="PANTHER" id="PTHR10192">
    <property type="entry name" value="MOLYBDOPTERIN BIOSYNTHESIS PROTEIN"/>
    <property type="match status" value="1"/>
</dbReference>
<dbReference type="Pfam" id="PF03453">
    <property type="entry name" value="MoeA_N"/>
    <property type="match status" value="1"/>
</dbReference>
<dbReference type="InterPro" id="IPR001453">
    <property type="entry name" value="MoaB/Mog_dom"/>
</dbReference>
<evidence type="ECO:0000256" key="3">
    <source>
        <dbReference type="ARBA" id="ARBA00047317"/>
    </source>
</evidence>
<evidence type="ECO:0000256" key="2">
    <source>
        <dbReference type="ARBA" id="ARBA00010763"/>
    </source>
</evidence>
<reference evidence="7" key="1">
    <citation type="journal article" date="2019" name="Int. J. Syst. Evol. Microbiol.">
        <title>The Global Catalogue of Microorganisms (GCM) 10K type strain sequencing project: providing services to taxonomists for standard genome sequencing and annotation.</title>
        <authorList>
            <consortium name="The Broad Institute Genomics Platform"/>
            <consortium name="The Broad Institute Genome Sequencing Center for Infectious Disease"/>
            <person name="Wu L."/>
            <person name="Ma J."/>
        </authorList>
    </citation>
    <scope>NUCLEOTIDE SEQUENCE [LARGE SCALE GENOMIC DNA]</scope>
    <source>
        <strain evidence="7">CECT 8551</strain>
    </source>
</reference>
<dbReference type="SMART" id="SM00852">
    <property type="entry name" value="MoCF_biosynth"/>
    <property type="match status" value="1"/>
</dbReference>
<comment type="caution">
    <text evidence="6">The sequence shown here is derived from an EMBL/GenBank/DDBJ whole genome shotgun (WGS) entry which is preliminary data.</text>
</comment>
<dbReference type="NCBIfam" id="TIGR00177">
    <property type="entry name" value="molyb_syn"/>
    <property type="match status" value="1"/>
</dbReference>
<gene>
    <name evidence="6" type="ORF">ACFOUP_12655</name>
</gene>
<dbReference type="Pfam" id="PF00994">
    <property type="entry name" value="MoCF_biosynth"/>
    <property type="match status" value="1"/>
</dbReference>
<evidence type="ECO:0000256" key="1">
    <source>
        <dbReference type="ARBA" id="ARBA00002901"/>
    </source>
</evidence>
<dbReference type="Gene3D" id="3.40.980.10">
    <property type="entry name" value="MoaB/Mog-like domain"/>
    <property type="match status" value="1"/>
</dbReference>
<keyword evidence="4" id="KW-0501">Molybdenum cofactor biosynthesis</keyword>
<feature type="domain" description="MoaB/Mog" evidence="5">
    <location>
        <begin position="172"/>
        <end position="310"/>
    </location>
</feature>
<dbReference type="InterPro" id="IPR036688">
    <property type="entry name" value="MoeA_C_domain_IV_sf"/>
</dbReference>
<keyword evidence="7" id="KW-1185">Reference proteome</keyword>
<dbReference type="EC" id="2.10.1.1" evidence="4"/>
<evidence type="ECO:0000256" key="4">
    <source>
        <dbReference type="RuleBase" id="RU365090"/>
    </source>
</evidence>
<comment type="cofactor">
    <cofactor evidence="4">
        <name>Mg(2+)</name>
        <dbReference type="ChEBI" id="CHEBI:18420"/>
    </cofactor>
</comment>
<dbReference type="SUPFAM" id="SSF53218">
    <property type="entry name" value="Molybdenum cofactor biosynthesis proteins"/>
    <property type="match status" value="1"/>
</dbReference>
<sequence length="390" mass="42209">MISVKEAKSILKNTCPIGACELQDLNLAVDSITAKPIKASIEIPAFDNAAMDGYGIAWSSDDNYQVVSTIQAGSKKINNIASGQACRIFTGAKIPQGVDTIIPQELIKRKEDTIYFDKQRIQKGANIRLKGSQNRAGDTLIDQGVLITPGILGLLASVGIDKVSVYKKPTVGIILTGNEIKTVGSELEEGEIYDANGPILKGFLRQLGINTVETVNLKDDEKLTSQTLVRFLASHDIIIVSGGISVGEYDFVKQGMQQAGVKELFYKVSQRPGKPFYAGANSGKLVFGLPGNPCAVFTCFSQYIKPSILQWMGHSDCWEPSGFLPLENTFSGKNGFTHFLKAKKSQNGVSILSGQESFNLFAYGEANVTVEIPAEHSIKAVGDRVAYYNL</sequence>
<evidence type="ECO:0000313" key="7">
    <source>
        <dbReference type="Proteomes" id="UP001595766"/>
    </source>
</evidence>
<keyword evidence="4" id="KW-0460">Magnesium</keyword>
<name>A0ABV8EPQ0_9BACT</name>
<dbReference type="InterPro" id="IPR036425">
    <property type="entry name" value="MoaB/Mog-like_dom_sf"/>
</dbReference>
<proteinExistence type="inferred from homology"/>
<evidence type="ECO:0000313" key="6">
    <source>
        <dbReference type="EMBL" id="MFC3977230.1"/>
    </source>
</evidence>